<dbReference type="InterPro" id="IPR010657">
    <property type="entry name" value="ImpA_N"/>
</dbReference>
<evidence type="ECO:0000313" key="2">
    <source>
        <dbReference type="EMBL" id="KIF82522.1"/>
    </source>
</evidence>
<dbReference type="Proteomes" id="UP000031572">
    <property type="component" value="Unassembled WGS sequence"/>
</dbReference>
<comment type="caution">
    <text evidence="2">The sequence shown here is derived from an EMBL/GenBank/DDBJ whole genome shotgun (WGS) entry which is preliminary data.</text>
</comment>
<dbReference type="PANTHER" id="PTHR37951:SF1">
    <property type="entry name" value="TYPE VI SECRETION SYSTEM COMPONENT TSSA1"/>
    <property type="match status" value="1"/>
</dbReference>
<keyword evidence="3" id="KW-1185">Reference proteome</keyword>
<dbReference type="EMBL" id="JWJG01000028">
    <property type="protein sequence ID" value="KIF82522.1"/>
    <property type="molecule type" value="Genomic_DNA"/>
</dbReference>
<feature type="domain" description="ImpA N-terminal" evidence="1">
    <location>
        <begin position="9"/>
        <end position="131"/>
    </location>
</feature>
<dbReference type="Pfam" id="PF06812">
    <property type="entry name" value="ImpA_N"/>
    <property type="match status" value="1"/>
</dbReference>
<reference evidence="2 3" key="1">
    <citation type="submission" date="2014-12" db="EMBL/GenBank/DDBJ databases">
        <title>Denitrispirillum autotrophicum gen. nov., sp. nov., Denitrifying, Facultatively Autotrophic Bacteria Isolated from Rice Paddy Soil.</title>
        <authorList>
            <person name="Ishii S."/>
            <person name="Ashida N."/>
            <person name="Ohno H."/>
            <person name="Otsuka S."/>
            <person name="Yokota A."/>
            <person name="Senoo K."/>
        </authorList>
    </citation>
    <scope>NUCLEOTIDE SEQUENCE [LARGE SCALE GENOMIC DNA]</scope>
    <source>
        <strain evidence="2 3">TSA66</strain>
    </source>
</reference>
<proteinExistence type="predicted"/>
<dbReference type="AlphaFoldDB" id="A0A0C1YPM8"/>
<dbReference type="PANTHER" id="PTHR37951">
    <property type="entry name" value="CYTOPLASMIC PROTEIN-RELATED"/>
    <property type="match status" value="1"/>
</dbReference>
<name>A0A0C1YPM8_9BURK</name>
<dbReference type="NCBIfam" id="TIGR03363">
    <property type="entry name" value="VI_chp_8"/>
    <property type="match status" value="1"/>
</dbReference>
<sequence>MDSRFIEVLAPLSAQSPCGEDLSFSPEFDRIQEARREDDPTVDYGEWQTTLKQADWKAVVDTCADLLARRSKDLRLAAWLAEGMVKTGGLRGLAEGMETNARLLERFGRQIHPQPEDGDQERRIGTLSWFAARMAQLARQIPVTAAQGYSLNDYEAARLFQQQRQRNPDMALDGDDKVTLEQFAAAVAKTDKALYAQWLVEAQRCTFALAELDKACNALFGADGPSFALLGNTIEAVCERLQTIAREVGALPNVPSVAAGGSDDDASAPLPTSLNPMTASGAITNRTQALELLRQVAAYFRHAEPHSPVAYLADKAAHWGSLPLHAWLRAVVKDRGSLGHIEELLGLDAEEEARNN</sequence>
<evidence type="ECO:0000259" key="1">
    <source>
        <dbReference type="Pfam" id="PF06812"/>
    </source>
</evidence>
<accession>A0A0C1YPM8</accession>
<dbReference type="STRING" id="709839.TSA66_19625"/>
<dbReference type="InterPro" id="IPR017740">
    <property type="entry name" value="TssA-like"/>
</dbReference>
<dbReference type="OrthoDB" id="9771118at2"/>
<dbReference type="RefSeq" id="WP_040041196.1">
    <property type="nucleotide sequence ID" value="NZ_JWJG01000028.1"/>
</dbReference>
<evidence type="ECO:0000313" key="3">
    <source>
        <dbReference type="Proteomes" id="UP000031572"/>
    </source>
</evidence>
<gene>
    <name evidence="2" type="ORF">TSA66_19625</name>
</gene>
<organism evidence="2 3">
    <name type="scientific">Noviherbaspirillum autotrophicum</name>
    <dbReference type="NCBI Taxonomy" id="709839"/>
    <lineage>
        <taxon>Bacteria</taxon>
        <taxon>Pseudomonadati</taxon>
        <taxon>Pseudomonadota</taxon>
        <taxon>Betaproteobacteria</taxon>
        <taxon>Burkholderiales</taxon>
        <taxon>Oxalobacteraceae</taxon>
        <taxon>Noviherbaspirillum</taxon>
    </lineage>
</organism>
<protein>
    <recommendedName>
        <fullName evidence="1">ImpA N-terminal domain-containing protein</fullName>
    </recommendedName>
</protein>